<keyword evidence="4" id="KW-1185">Reference proteome</keyword>
<evidence type="ECO:0000259" key="2">
    <source>
        <dbReference type="PROSITE" id="PS50020"/>
    </source>
</evidence>
<accession>A0A9P5ZDM5</accession>
<evidence type="ECO:0000313" key="4">
    <source>
        <dbReference type="Proteomes" id="UP000807469"/>
    </source>
</evidence>
<reference evidence="3" key="1">
    <citation type="submission" date="2020-11" db="EMBL/GenBank/DDBJ databases">
        <authorList>
            <consortium name="DOE Joint Genome Institute"/>
            <person name="Ahrendt S."/>
            <person name="Riley R."/>
            <person name="Andreopoulos W."/>
            <person name="Labutti K."/>
            <person name="Pangilinan J."/>
            <person name="Ruiz-Duenas F.J."/>
            <person name="Barrasa J.M."/>
            <person name="Sanchez-Garcia M."/>
            <person name="Camarero S."/>
            <person name="Miyauchi S."/>
            <person name="Serrano A."/>
            <person name="Linde D."/>
            <person name="Babiker R."/>
            <person name="Drula E."/>
            <person name="Ayuso-Fernandez I."/>
            <person name="Pacheco R."/>
            <person name="Padilla G."/>
            <person name="Ferreira P."/>
            <person name="Barriuso J."/>
            <person name="Kellner H."/>
            <person name="Castanera R."/>
            <person name="Alfaro M."/>
            <person name="Ramirez L."/>
            <person name="Pisabarro A.G."/>
            <person name="Kuo A."/>
            <person name="Tritt A."/>
            <person name="Lipzen A."/>
            <person name="He G."/>
            <person name="Yan M."/>
            <person name="Ng V."/>
            <person name="Cullen D."/>
            <person name="Martin F."/>
            <person name="Rosso M.-N."/>
            <person name="Henrissat B."/>
            <person name="Hibbett D."/>
            <person name="Martinez A.T."/>
            <person name="Grigoriev I.V."/>
        </authorList>
    </citation>
    <scope>NUCLEOTIDE SEQUENCE</scope>
    <source>
        <strain evidence="3">CIRM-BRFM 674</strain>
    </source>
</reference>
<dbReference type="InterPro" id="IPR001202">
    <property type="entry name" value="WW_dom"/>
</dbReference>
<dbReference type="Proteomes" id="UP000807469">
    <property type="component" value="Unassembled WGS sequence"/>
</dbReference>
<dbReference type="InterPro" id="IPR036020">
    <property type="entry name" value="WW_dom_sf"/>
</dbReference>
<protein>
    <recommendedName>
        <fullName evidence="2">WW domain-containing protein</fullName>
    </recommendedName>
</protein>
<feature type="region of interest" description="Disordered" evidence="1">
    <location>
        <begin position="29"/>
        <end position="71"/>
    </location>
</feature>
<dbReference type="EMBL" id="MU155138">
    <property type="protein sequence ID" value="KAF9485045.1"/>
    <property type="molecule type" value="Genomic_DNA"/>
</dbReference>
<comment type="caution">
    <text evidence="3">The sequence shown here is derived from an EMBL/GenBank/DDBJ whole genome shotgun (WGS) entry which is preliminary data.</text>
</comment>
<dbReference type="Gene3D" id="2.20.70.10">
    <property type="match status" value="1"/>
</dbReference>
<evidence type="ECO:0000313" key="3">
    <source>
        <dbReference type="EMBL" id="KAF9485045.1"/>
    </source>
</evidence>
<evidence type="ECO:0000256" key="1">
    <source>
        <dbReference type="SAM" id="MobiDB-lite"/>
    </source>
</evidence>
<dbReference type="AlphaFoldDB" id="A0A9P5ZDM5"/>
<organism evidence="3 4">
    <name type="scientific">Pholiota conissans</name>
    <dbReference type="NCBI Taxonomy" id="109636"/>
    <lineage>
        <taxon>Eukaryota</taxon>
        <taxon>Fungi</taxon>
        <taxon>Dikarya</taxon>
        <taxon>Basidiomycota</taxon>
        <taxon>Agaricomycotina</taxon>
        <taxon>Agaricomycetes</taxon>
        <taxon>Agaricomycetidae</taxon>
        <taxon>Agaricales</taxon>
        <taxon>Agaricineae</taxon>
        <taxon>Strophariaceae</taxon>
        <taxon>Pholiota</taxon>
    </lineage>
</organism>
<sequence length="100" mass="10684">MTSATDQLPQGWAAKWDATHQRYLFIETATGQTSLDPPAPVQAEGPPTASGSPQPVHNGKEHGATIRIPTRSSISHVIGVIPRLNSTESSGAENRRKAFI</sequence>
<gene>
    <name evidence="3" type="ORF">BDN70DRAFT_871734</name>
</gene>
<name>A0A9P5ZDM5_9AGAR</name>
<proteinExistence type="predicted"/>
<dbReference type="PROSITE" id="PS50020">
    <property type="entry name" value="WW_DOMAIN_2"/>
    <property type="match status" value="1"/>
</dbReference>
<feature type="domain" description="WW" evidence="2">
    <location>
        <begin position="6"/>
        <end position="40"/>
    </location>
</feature>
<dbReference type="SUPFAM" id="SSF51045">
    <property type="entry name" value="WW domain"/>
    <property type="match status" value="1"/>
</dbReference>
<dbReference type="OrthoDB" id="2367685at2759"/>